<dbReference type="InterPro" id="IPR001995">
    <property type="entry name" value="Peptidase_A2_cat"/>
</dbReference>
<reference evidence="3 4" key="1">
    <citation type="submission" date="2020-06" db="EMBL/GenBank/DDBJ databases">
        <authorList>
            <person name="Li R."/>
            <person name="Bekaert M."/>
        </authorList>
    </citation>
    <scope>NUCLEOTIDE SEQUENCE [LARGE SCALE GENOMIC DNA]</scope>
    <source>
        <strain evidence="4">wild</strain>
    </source>
</reference>
<accession>A0A6J8A058</accession>
<dbReference type="EMBL" id="CACVKT020000270">
    <property type="protein sequence ID" value="CAC5357899.1"/>
    <property type="molecule type" value="Genomic_DNA"/>
</dbReference>
<keyword evidence="4" id="KW-1185">Reference proteome</keyword>
<evidence type="ECO:0000313" key="4">
    <source>
        <dbReference type="Proteomes" id="UP000507470"/>
    </source>
</evidence>
<protein>
    <recommendedName>
        <fullName evidence="2">Peptidase A2 domain-containing protein</fullName>
    </recommendedName>
</protein>
<dbReference type="SUPFAM" id="SSF50630">
    <property type="entry name" value="Acid proteases"/>
    <property type="match status" value="1"/>
</dbReference>
<dbReference type="Pfam" id="PF00077">
    <property type="entry name" value="RVP"/>
    <property type="match status" value="1"/>
</dbReference>
<evidence type="ECO:0000313" key="3">
    <source>
        <dbReference type="EMBL" id="CAC5357899.1"/>
    </source>
</evidence>
<gene>
    <name evidence="3" type="ORF">MCOR_1367</name>
</gene>
<dbReference type="CDD" id="cd00303">
    <property type="entry name" value="retropepsin_like"/>
    <property type="match status" value="1"/>
</dbReference>
<dbReference type="GO" id="GO:0006508">
    <property type="term" value="P:proteolysis"/>
    <property type="evidence" value="ECO:0007669"/>
    <property type="project" value="InterPro"/>
</dbReference>
<sequence>MARNFNSKPKVNEVQMERNSTFKGNKIVRARNSNVQNRNIETCHEHKPLENISENKTKSEADQVETFEINVAGNPNSCLIKIAHMKVRSLIDSGALVSLLSNKIYNSIKGLPKLEKRKVNLQGVNRASLNVLGSINLDFNMKGNKMNHTFYVVSDMNRNAILGRDCSKSFEISPITQGHLSSQQGLMVATSVANINEKRQMPVLIVNTTNRTYKFRRGISIGRASPVLE</sequence>
<evidence type="ECO:0000256" key="1">
    <source>
        <dbReference type="ARBA" id="ARBA00022801"/>
    </source>
</evidence>
<dbReference type="GO" id="GO:0004190">
    <property type="term" value="F:aspartic-type endopeptidase activity"/>
    <property type="evidence" value="ECO:0007669"/>
    <property type="project" value="InterPro"/>
</dbReference>
<evidence type="ECO:0000259" key="2">
    <source>
        <dbReference type="PROSITE" id="PS50175"/>
    </source>
</evidence>
<keyword evidence="1" id="KW-0378">Hydrolase</keyword>
<dbReference type="InterPro" id="IPR021109">
    <property type="entry name" value="Peptidase_aspartic_dom_sf"/>
</dbReference>
<proteinExistence type="predicted"/>
<dbReference type="InterPro" id="IPR018061">
    <property type="entry name" value="Retropepsins"/>
</dbReference>
<dbReference type="PROSITE" id="PS50175">
    <property type="entry name" value="ASP_PROT_RETROV"/>
    <property type="match status" value="1"/>
</dbReference>
<dbReference type="AlphaFoldDB" id="A0A6J8A058"/>
<dbReference type="Proteomes" id="UP000507470">
    <property type="component" value="Unassembled WGS sequence"/>
</dbReference>
<name>A0A6J8A058_MYTCO</name>
<dbReference type="Gene3D" id="2.40.70.10">
    <property type="entry name" value="Acid Proteases"/>
    <property type="match status" value="1"/>
</dbReference>
<feature type="domain" description="Peptidase A2" evidence="2">
    <location>
        <begin position="87"/>
        <end position="166"/>
    </location>
</feature>
<organism evidence="3 4">
    <name type="scientific">Mytilus coruscus</name>
    <name type="common">Sea mussel</name>
    <dbReference type="NCBI Taxonomy" id="42192"/>
    <lineage>
        <taxon>Eukaryota</taxon>
        <taxon>Metazoa</taxon>
        <taxon>Spiralia</taxon>
        <taxon>Lophotrochozoa</taxon>
        <taxon>Mollusca</taxon>
        <taxon>Bivalvia</taxon>
        <taxon>Autobranchia</taxon>
        <taxon>Pteriomorphia</taxon>
        <taxon>Mytilida</taxon>
        <taxon>Mytiloidea</taxon>
        <taxon>Mytilidae</taxon>
        <taxon>Mytilinae</taxon>
        <taxon>Mytilus</taxon>
    </lineage>
</organism>